<dbReference type="Proteomes" id="UP000230069">
    <property type="component" value="Unassembled WGS sequence"/>
</dbReference>
<dbReference type="AlphaFoldDB" id="A0A2G5CQB1"/>
<reference evidence="1 2" key="1">
    <citation type="submission" date="2017-09" db="EMBL/GenBank/DDBJ databases">
        <title>WGS assembly of Aquilegia coerulea Goldsmith.</title>
        <authorList>
            <person name="Hodges S."/>
            <person name="Kramer E."/>
            <person name="Nordborg M."/>
            <person name="Tomkins J."/>
            <person name="Borevitz J."/>
            <person name="Derieg N."/>
            <person name="Yan J."/>
            <person name="Mihaltcheva S."/>
            <person name="Hayes R.D."/>
            <person name="Rokhsar D."/>
        </authorList>
    </citation>
    <scope>NUCLEOTIDE SEQUENCE [LARGE SCALE GENOMIC DNA]</scope>
    <source>
        <strain evidence="2">cv. Goldsmith</strain>
    </source>
</reference>
<protein>
    <submittedName>
        <fullName evidence="1">Uncharacterized protein</fullName>
    </submittedName>
</protein>
<proteinExistence type="predicted"/>
<keyword evidence="2" id="KW-1185">Reference proteome</keyword>
<gene>
    <name evidence="1" type="ORF">AQUCO_04100119v1</name>
</gene>
<name>A0A2G5CQB1_AQUCA</name>
<evidence type="ECO:0000313" key="2">
    <source>
        <dbReference type="Proteomes" id="UP000230069"/>
    </source>
</evidence>
<evidence type="ECO:0000313" key="1">
    <source>
        <dbReference type="EMBL" id="PIA33466.1"/>
    </source>
</evidence>
<organism evidence="1 2">
    <name type="scientific">Aquilegia coerulea</name>
    <name type="common">Rocky mountain columbine</name>
    <dbReference type="NCBI Taxonomy" id="218851"/>
    <lineage>
        <taxon>Eukaryota</taxon>
        <taxon>Viridiplantae</taxon>
        <taxon>Streptophyta</taxon>
        <taxon>Embryophyta</taxon>
        <taxon>Tracheophyta</taxon>
        <taxon>Spermatophyta</taxon>
        <taxon>Magnoliopsida</taxon>
        <taxon>Ranunculales</taxon>
        <taxon>Ranunculaceae</taxon>
        <taxon>Thalictroideae</taxon>
        <taxon>Aquilegia</taxon>
    </lineage>
</organism>
<dbReference type="InParanoid" id="A0A2G5CQB1"/>
<accession>A0A2G5CQB1</accession>
<dbReference type="EMBL" id="KZ305058">
    <property type="protein sequence ID" value="PIA33466.1"/>
    <property type="molecule type" value="Genomic_DNA"/>
</dbReference>
<sequence>MGTLVWEEFSPKELYAFPSEFLLPEGKSHRIKFSEMELNEKGSWLEVRHRYKYVSSILQFEELSLWCHEMFPKMEFVRWRRHLKEEELPLTDTDVHRYLVWRIAVRHVLIYSMR</sequence>